<name>A0A3D8QR51_9EURO</name>
<comment type="caution">
    <text evidence="2">The sequence shown here is derived from an EMBL/GenBank/DDBJ whole genome shotgun (WGS) entry which is preliminary data.</text>
</comment>
<dbReference type="RefSeq" id="XP_026599452.1">
    <property type="nucleotide sequence ID" value="XM_026751720.1"/>
</dbReference>
<accession>A0A3D8QR51</accession>
<evidence type="ECO:0000313" key="2">
    <source>
        <dbReference type="EMBL" id="RDW64293.1"/>
    </source>
</evidence>
<dbReference type="STRING" id="1810919.A0A3D8QR51"/>
<dbReference type="EMBL" id="PVWQ01000014">
    <property type="protein sequence ID" value="RDW64293.1"/>
    <property type="molecule type" value="Genomic_DNA"/>
</dbReference>
<dbReference type="GeneID" id="38120074"/>
<proteinExistence type="predicted"/>
<protein>
    <submittedName>
        <fullName evidence="2">Uncharacterized protein</fullName>
    </submittedName>
</protein>
<feature type="compositionally biased region" description="Low complexity" evidence="1">
    <location>
        <begin position="10"/>
        <end position="21"/>
    </location>
</feature>
<dbReference type="Proteomes" id="UP000256690">
    <property type="component" value="Unassembled WGS sequence"/>
</dbReference>
<feature type="region of interest" description="Disordered" evidence="1">
    <location>
        <begin position="1"/>
        <end position="44"/>
    </location>
</feature>
<evidence type="ECO:0000256" key="1">
    <source>
        <dbReference type="SAM" id="MobiDB-lite"/>
    </source>
</evidence>
<organism evidence="2 3">
    <name type="scientific">Aspergillus mulundensis</name>
    <dbReference type="NCBI Taxonomy" id="1810919"/>
    <lineage>
        <taxon>Eukaryota</taxon>
        <taxon>Fungi</taxon>
        <taxon>Dikarya</taxon>
        <taxon>Ascomycota</taxon>
        <taxon>Pezizomycotina</taxon>
        <taxon>Eurotiomycetes</taxon>
        <taxon>Eurotiomycetidae</taxon>
        <taxon>Eurotiales</taxon>
        <taxon>Aspergillaceae</taxon>
        <taxon>Aspergillus</taxon>
        <taxon>Aspergillus subgen. Nidulantes</taxon>
    </lineage>
</organism>
<reference evidence="2 3" key="1">
    <citation type="journal article" date="2018" name="IMA Fungus">
        <title>IMA Genome-F 9: Draft genome sequence of Annulohypoxylon stygium, Aspergillus mulundensis, Berkeleyomyces basicola (syn. Thielaviopsis basicola), Ceratocystis smalleyi, two Cercospora beticola strains, Coleophoma cylindrospora, Fusarium fracticaudum, Phialophora cf. hyalina, and Morchella septimelata.</title>
        <authorList>
            <person name="Wingfield B.D."/>
            <person name="Bills G.F."/>
            <person name="Dong Y."/>
            <person name="Huang W."/>
            <person name="Nel W.J."/>
            <person name="Swalarsk-Parry B.S."/>
            <person name="Vaghefi N."/>
            <person name="Wilken P.M."/>
            <person name="An Z."/>
            <person name="de Beer Z.W."/>
            <person name="De Vos L."/>
            <person name="Chen L."/>
            <person name="Duong T.A."/>
            <person name="Gao Y."/>
            <person name="Hammerbacher A."/>
            <person name="Kikkert J.R."/>
            <person name="Li Y."/>
            <person name="Li H."/>
            <person name="Li K."/>
            <person name="Li Q."/>
            <person name="Liu X."/>
            <person name="Ma X."/>
            <person name="Naidoo K."/>
            <person name="Pethybridge S.J."/>
            <person name="Sun J."/>
            <person name="Steenkamp E.T."/>
            <person name="van der Nest M.A."/>
            <person name="van Wyk S."/>
            <person name="Wingfield M.J."/>
            <person name="Xiong C."/>
            <person name="Yue Q."/>
            <person name="Zhang X."/>
        </authorList>
    </citation>
    <scope>NUCLEOTIDE SEQUENCE [LARGE SCALE GENOMIC DNA]</scope>
    <source>
        <strain evidence="2 3">DSM 5745</strain>
    </source>
</reference>
<gene>
    <name evidence="2" type="ORF">DSM5745_09704</name>
</gene>
<dbReference type="AlphaFoldDB" id="A0A3D8QR51"/>
<dbReference type="OrthoDB" id="3886018at2759"/>
<keyword evidence="3" id="KW-1185">Reference proteome</keyword>
<evidence type="ECO:0000313" key="3">
    <source>
        <dbReference type="Proteomes" id="UP000256690"/>
    </source>
</evidence>
<sequence>MFKAARDSTPDSSPPCSSNTCGAAGDEACPPQSSGTWLTIEPPGGAEIPTVNVAALPSERERSYLAAVGGVPKQSRQPLSDLATFDSTPYVRRQHNSINRKQAWFTAGPNPVTAWWHEFLRPDDRNSRLRTHGIDRITGCTVVFIISRKGIWTGHIKEDPVFVDRQRLPTPDRFIFEAFVSLTGLPVAGNEALNLRDLVGDEVIPGPLHRIYRPQVIVLTPFARGNAAPLRYHERAHLLAEEFSFLVYPDGPPMDEGPMISGYEVETRNSRKGAQRVLFELAVRDREMWRVVEFQDQRLWIGRWRLWMHDKHVMEPFFWDEQDWHTAKRSRRDQHPIGDQTVTREDTAMTTVELIERSGVSNQVCFGGQLGDPSHGPPDDEYVVDLARKCEEEITAILRPGPWEDSGD</sequence>